<reference evidence="2" key="1">
    <citation type="submission" date="2020-01" db="EMBL/GenBank/DDBJ databases">
        <authorList>
            <consortium name="DOE Joint Genome Institute"/>
            <person name="Haridas S."/>
            <person name="Albert R."/>
            <person name="Binder M."/>
            <person name="Bloem J."/>
            <person name="Labutti K."/>
            <person name="Salamov A."/>
            <person name="Andreopoulos B."/>
            <person name="Baker S.E."/>
            <person name="Barry K."/>
            <person name="Bills G."/>
            <person name="Bluhm B.H."/>
            <person name="Cannon C."/>
            <person name="Castanera R."/>
            <person name="Culley D.E."/>
            <person name="Daum C."/>
            <person name="Ezra D."/>
            <person name="Gonzalez J.B."/>
            <person name="Henrissat B."/>
            <person name="Kuo A."/>
            <person name="Liang C."/>
            <person name="Lipzen A."/>
            <person name="Lutzoni F."/>
            <person name="Magnuson J."/>
            <person name="Mondo S."/>
            <person name="Nolan M."/>
            <person name="Ohm R."/>
            <person name="Pangilinan J."/>
            <person name="Park H.-J."/>
            <person name="Ramirez L."/>
            <person name="Alfaro M."/>
            <person name="Sun H."/>
            <person name="Tritt A."/>
            <person name="Yoshinaga Y."/>
            <person name="Zwiers L.-H."/>
            <person name="Turgeon B.G."/>
            <person name="Goodwin S.B."/>
            <person name="Spatafora J.W."/>
            <person name="Crous P.W."/>
            <person name="Grigoriev I.V."/>
        </authorList>
    </citation>
    <scope>NUCLEOTIDE SEQUENCE</scope>
    <source>
        <strain evidence="2">CBS 342.82</strain>
    </source>
</reference>
<name>A0A6J3M5S8_9PEZI</name>
<evidence type="ECO:0000313" key="1">
    <source>
        <dbReference type="Proteomes" id="UP000504637"/>
    </source>
</evidence>
<reference evidence="2" key="3">
    <citation type="submission" date="2025-08" db="UniProtKB">
        <authorList>
            <consortium name="RefSeq"/>
        </authorList>
    </citation>
    <scope>IDENTIFICATION</scope>
    <source>
        <strain evidence="2">CBS 342.82</strain>
    </source>
</reference>
<dbReference type="RefSeq" id="XP_033460447.1">
    <property type="nucleotide sequence ID" value="XM_033599562.1"/>
</dbReference>
<keyword evidence="1" id="KW-1185">Reference proteome</keyword>
<sequence length="108" mass="12759">MTDDCHGLFFFFFFCFLFRRPPRRLSHFPTSKIFLSSPVPRNVPSSPRLLFSFPVAFPQFHPPRGFPLERIFALFLLKRGLCSPRRCLASPSLSYHHMYSNFQRPFSI</sequence>
<reference evidence="2" key="2">
    <citation type="submission" date="2020-04" db="EMBL/GenBank/DDBJ databases">
        <authorList>
            <consortium name="NCBI Genome Project"/>
        </authorList>
    </citation>
    <scope>NUCLEOTIDE SEQUENCE</scope>
    <source>
        <strain evidence="2">CBS 342.82</strain>
    </source>
</reference>
<protein>
    <submittedName>
        <fullName evidence="2">Uncharacterized protein</fullName>
    </submittedName>
</protein>
<accession>A0A6J3M5S8</accession>
<organism evidence="2">
    <name type="scientific">Dissoconium aciculare CBS 342.82</name>
    <dbReference type="NCBI Taxonomy" id="1314786"/>
    <lineage>
        <taxon>Eukaryota</taxon>
        <taxon>Fungi</taxon>
        <taxon>Dikarya</taxon>
        <taxon>Ascomycota</taxon>
        <taxon>Pezizomycotina</taxon>
        <taxon>Dothideomycetes</taxon>
        <taxon>Dothideomycetidae</taxon>
        <taxon>Mycosphaerellales</taxon>
        <taxon>Dissoconiaceae</taxon>
        <taxon>Dissoconium</taxon>
    </lineage>
</organism>
<gene>
    <name evidence="2" type="ORF">K489DRAFT_195526</name>
</gene>
<dbReference type="AlphaFoldDB" id="A0A6J3M5S8"/>
<proteinExistence type="predicted"/>
<dbReference type="Proteomes" id="UP000504637">
    <property type="component" value="Unplaced"/>
</dbReference>
<evidence type="ECO:0000313" key="2">
    <source>
        <dbReference type="RefSeq" id="XP_033460447.1"/>
    </source>
</evidence>
<dbReference type="GeneID" id="54357361"/>